<gene>
    <name evidence="2" type="ORF">PLEOSDRAFT_1103375</name>
</gene>
<evidence type="ECO:0000313" key="3">
    <source>
        <dbReference type="Proteomes" id="UP000027073"/>
    </source>
</evidence>
<name>A0A067P0I0_PLEO1</name>
<dbReference type="Proteomes" id="UP000027073">
    <property type="component" value="Unassembled WGS sequence"/>
</dbReference>
<protein>
    <submittedName>
        <fullName evidence="2">Uncharacterized protein</fullName>
    </submittedName>
</protein>
<dbReference type="AlphaFoldDB" id="A0A067P0I0"/>
<sequence length="375" mass="42555">MPFHARNAYYLRISQKHVLPLYVYLDERHLDWMSDVVLQHVIADLRPRILEKLRMESDNKKSTGGKGAVDTHRGDNYQFCYFLRKTEPHSVIMKNRLFKAAPPQQKVTGPPSVPQPKAAQKSRRRKRAETSPPHSQDPPIGKQRSKRVKPTIPPEGLTMDLPDESDHDDRDAGDYRPSSDSSDEDLIPTNRMAKRKKLKPAKHKRDDPMDEDEADPVQAEPEVTLAVEEDEEKPKPILDLKYRGFTIFGLCLCVVVEPWPHFQYSMAGRAPSIAPVFQRQNETLAGPSSLRQGTPLFLPDDPEQDEITPQTREPRPHPLFSEMTSFDDDEDDNGGGGMMAFSQVLTSTGEYRGGIDDDENMADVLFGDADEQREI</sequence>
<dbReference type="PANTHER" id="PTHR40635">
    <property type="match status" value="1"/>
</dbReference>
<evidence type="ECO:0000256" key="1">
    <source>
        <dbReference type="SAM" id="MobiDB-lite"/>
    </source>
</evidence>
<dbReference type="HOGENOM" id="CLU_051060_0_0_1"/>
<accession>A0A067P0I0</accession>
<organism evidence="2 3">
    <name type="scientific">Pleurotus ostreatus (strain PC15)</name>
    <name type="common">Oyster mushroom</name>
    <dbReference type="NCBI Taxonomy" id="1137138"/>
    <lineage>
        <taxon>Eukaryota</taxon>
        <taxon>Fungi</taxon>
        <taxon>Dikarya</taxon>
        <taxon>Basidiomycota</taxon>
        <taxon>Agaricomycotina</taxon>
        <taxon>Agaricomycetes</taxon>
        <taxon>Agaricomycetidae</taxon>
        <taxon>Agaricales</taxon>
        <taxon>Pleurotineae</taxon>
        <taxon>Pleurotaceae</taxon>
        <taxon>Pleurotus</taxon>
    </lineage>
</organism>
<feature type="region of interest" description="Disordered" evidence="1">
    <location>
        <begin position="285"/>
        <end position="340"/>
    </location>
</feature>
<dbReference type="OrthoDB" id="5374757at2759"/>
<reference evidence="3" key="1">
    <citation type="journal article" date="2014" name="Proc. Natl. Acad. Sci. U.S.A.">
        <title>Extensive sampling of basidiomycete genomes demonstrates inadequacy of the white-rot/brown-rot paradigm for wood decay fungi.</title>
        <authorList>
            <person name="Riley R."/>
            <person name="Salamov A.A."/>
            <person name="Brown D.W."/>
            <person name="Nagy L.G."/>
            <person name="Floudas D."/>
            <person name="Held B.W."/>
            <person name="Levasseur A."/>
            <person name="Lombard V."/>
            <person name="Morin E."/>
            <person name="Otillar R."/>
            <person name="Lindquist E.A."/>
            <person name="Sun H."/>
            <person name="LaButti K.M."/>
            <person name="Schmutz J."/>
            <person name="Jabbour D."/>
            <person name="Luo H."/>
            <person name="Baker S.E."/>
            <person name="Pisabarro A.G."/>
            <person name="Walton J.D."/>
            <person name="Blanchette R.A."/>
            <person name="Henrissat B."/>
            <person name="Martin F."/>
            <person name="Cullen D."/>
            <person name="Hibbett D.S."/>
            <person name="Grigoriev I.V."/>
        </authorList>
    </citation>
    <scope>NUCLEOTIDE SEQUENCE [LARGE SCALE GENOMIC DNA]</scope>
    <source>
        <strain evidence="3">PC15</strain>
    </source>
</reference>
<proteinExistence type="predicted"/>
<dbReference type="VEuPathDB" id="FungiDB:PLEOSDRAFT_1103375"/>
<dbReference type="InParanoid" id="A0A067P0I0"/>
<evidence type="ECO:0000313" key="2">
    <source>
        <dbReference type="EMBL" id="KDQ29351.1"/>
    </source>
</evidence>
<dbReference type="PANTHER" id="PTHR40635:SF1">
    <property type="match status" value="1"/>
</dbReference>
<dbReference type="EMBL" id="KL198007">
    <property type="protein sequence ID" value="KDQ29351.1"/>
    <property type="molecule type" value="Genomic_DNA"/>
</dbReference>
<feature type="compositionally biased region" description="Basic residues" evidence="1">
    <location>
        <begin position="192"/>
        <end position="203"/>
    </location>
</feature>
<feature type="region of interest" description="Disordered" evidence="1">
    <location>
        <begin position="101"/>
        <end position="232"/>
    </location>
</feature>